<reference evidence="2" key="1">
    <citation type="submission" date="2024-04" db="EMBL/GenBank/DDBJ databases">
        <title>Salinicola lusitanus LLJ914,a marine bacterium isolated from the Okinawa Trough.</title>
        <authorList>
            <person name="Li J."/>
        </authorList>
    </citation>
    <scope>NUCLEOTIDE SEQUENCE [LARGE SCALE GENOMIC DNA]</scope>
</reference>
<gene>
    <name evidence="1" type="ORF">WMY93_026443</name>
</gene>
<evidence type="ECO:0000313" key="2">
    <source>
        <dbReference type="Proteomes" id="UP001460270"/>
    </source>
</evidence>
<proteinExistence type="predicted"/>
<organism evidence="1 2">
    <name type="scientific">Mugilogobius chulae</name>
    <name type="common">yellowstripe goby</name>
    <dbReference type="NCBI Taxonomy" id="88201"/>
    <lineage>
        <taxon>Eukaryota</taxon>
        <taxon>Metazoa</taxon>
        <taxon>Chordata</taxon>
        <taxon>Craniata</taxon>
        <taxon>Vertebrata</taxon>
        <taxon>Euteleostomi</taxon>
        <taxon>Actinopterygii</taxon>
        <taxon>Neopterygii</taxon>
        <taxon>Teleostei</taxon>
        <taxon>Neoteleostei</taxon>
        <taxon>Acanthomorphata</taxon>
        <taxon>Gobiaria</taxon>
        <taxon>Gobiiformes</taxon>
        <taxon>Gobioidei</taxon>
        <taxon>Gobiidae</taxon>
        <taxon>Gobionellinae</taxon>
        <taxon>Mugilogobius</taxon>
    </lineage>
</organism>
<sequence>MVILALQPNANKRENSSHVLRTQNYTSLPPALTPGFCFPENEPTRLAPCSVVCTDPVSPTWQPDSSDLTSPLLNLIQAGDEFSRPVEMYDVG</sequence>
<dbReference type="AlphaFoldDB" id="A0AAW0N4A2"/>
<keyword evidence="2" id="KW-1185">Reference proteome</keyword>
<name>A0AAW0N4A2_9GOBI</name>
<dbReference type="EMBL" id="JBBPFD010000019">
    <property type="protein sequence ID" value="KAK7886822.1"/>
    <property type="molecule type" value="Genomic_DNA"/>
</dbReference>
<accession>A0AAW0N4A2</accession>
<evidence type="ECO:0000313" key="1">
    <source>
        <dbReference type="EMBL" id="KAK7886822.1"/>
    </source>
</evidence>
<dbReference type="Proteomes" id="UP001460270">
    <property type="component" value="Unassembled WGS sequence"/>
</dbReference>
<comment type="caution">
    <text evidence="1">The sequence shown here is derived from an EMBL/GenBank/DDBJ whole genome shotgun (WGS) entry which is preliminary data.</text>
</comment>
<protein>
    <submittedName>
        <fullName evidence="1">Uncharacterized protein</fullName>
    </submittedName>
</protein>